<evidence type="ECO:0000313" key="3">
    <source>
        <dbReference type="Proteomes" id="UP001221142"/>
    </source>
</evidence>
<accession>A0AAD7BLZ0</accession>
<evidence type="ECO:0000313" key="2">
    <source>
        <dbReference type="EMBL" id="KAJ7624927.1"/>
    </source>
</evidence>
<name>A0AAD7BLZ0_9AGAR</name>
<protein>
    <submittedName>
        <fullName evidence="2">Uncharacterized protein</fullName>
    </submittedName>
</protein>
<dbReference type="Proteomes" id="UP001221142">
    <property type="component" value="Unassembled WGS sequence"/>
</dbReference>
<gene>
    <name evidence="2" type="ORF">FB45DRAFT_1005675</name>
</gene>
<feature type="region of interest" description="Disordered" evidence="1">
    <location>
        <begin position="292"/>
        <end position="314"/>
    </location>
</feature>
<evidence type="ECO:0000256" key="1">
    <source>
        <dbReference type="SAM" id="MobiDB-lite"/>
    </source>
</evidence>
<feature type="region of interest" description="Disordered" evidence="1">
    <location>
        <begin position="123"/>
        <end position="156"/>
    </location>
</feature>
<comment type="caution">
    <text evidence="2">The sequence shown here is derived from an EMBL/GenBank/DDBJ whole genome shotgun (WGS) entry which is preliminary data.</text>
</comment>
<dbReference type="AlphaFoldDB" id="A0AAD7BLZ0"/>
<organism evidence="2 3">
    <name type="scientific">Roridomyces roridus</name>
    <dbReference type="NCBI Taxonomy" id="1738132"/>
    <lineage>
        <taxon>Eukaryota</taxon>
        <taxon>Fungi</taxon>
        <taxon>Dikarya</taxon>
        <taxon>Basidiomycota</taxon>
        <taxon>Agaricomycotina</taxon>
        <taxon>Agaricomycetes</taxon>
        <taxon>Agaricomycetidae</taxon>
        <taxon>Agaricales</taxon>
        <taxon>Marasmiineae</taxon>
        <taxon>Mycenaceae</taxon>
        <taxon>Roridomyces</taxon>
    </lineage>
</organism>
<proteinExistence type="predicted"/>
<feature type="compositionally biased region" description="Basic and acidic residues" evidence="1">
    <location>
        <begin position="135"/>
        <end position="145"/>
    </location>
</feature>
<reference evidence="2" key="1">
    <citation type="submission" date="2023-03" db="EMBL/GenBank/DDBJ databases">
        <title>Massive genome expansion in bonnet fungi (Mycena s.s.) driven by repeated elements and novel gene families across ecological guilds.</title>
        <authorList>
            <consortium name="Lawrence Berkeley National Laboratory"/>
            <person name="Harder C.B."/>
            <person name="Miyauchi S."/>
            <person name="Viragh M."/>
            <person name="Kuo A."/>
            <person name="Thoen E."/>
            <person name="Andreopoulos B."/>
            <person name="Lu D."/>
            <person name="Skrede I."/>
            <person name="Drula E."/>
            <person name="Henrissat B."/>
            <person name="Morin E."/>
            <person name="Kohler A."/>
            <person name="Barry K."/>
            <person name="LaButti K."/>
            <person name="Morin E."/>
            <person name="Salamov A."/>
            <person name="Lipzen A."/>
            <person name="Mereny Z."/>
            <person name="Hegedus B."/>
            <person name="Baldrian P."/>
            <person name="Stursova M."/>
            <person name="Weitz H."/>
            <person name="Taylor A."/>
            <person name="Grigoriev I.V."/>
            <person name="Nagy L.G."/>
            <person name="Martin F."/>
            <person name="Kauserud H."/>
        </authorList>
    </citation>
    <scope>NUCLEOTIDE SEQUENCE</scope>
    <source>
        <strain evidence="2">9284</strain>
    </source>
</reference>
<dbReference type="EMBL" id="JARKIF010000013">
    <property type="protein sequence ID" value="KAJ7624927.1"/>
    <property type="molecule type" value="Genomic_DNA"/>
</dbReference>
<sequence length="354" mass="38355">MVAVDEDMNSRASTEFLLLQRAIVGGGRVVGHGMRDGRVDGEGLKKLASRIRRRTGAKDLQDGSSEAGVQQIRREYTVLAKRFEERVADGGGTSWGGGARACVRSSAVYRTIHAPVSEVVRRAGHRPSKVTDQAGSEKRMGVRAEEESEKGGATQKMRVQGHAPVWMLHQSIGIPSHVNQGDLRRVSQRNVMARSSLLPFVHAPHSAAEWPGPSTLAAAVVLATYLVIAVSVCCRFVADHAQPSTAPIKLPYRAARVRRKVRKSGDVGGIEREHVSRFVTRNTTERLVQINEHELRHDTGAEPGEGDSGQGTCGIHVAQTEAGHVEEWWICARTILPADDTQGVGDGNISPNPM</sequence>
<keyword evidence="3" id="KW-1185">Reference proteome</keyword>